<name>A0A5C5X0J8_9BACT</name>
<dbReference type="AlphaFoldDB" id="A0A5C5X0J8"/>
<dbReference type="RefSeq" id="WP_146392899.1">
    <property type="nucleotide sequence ID" value="NZ_SJPK01000012.1"/>
</dbReference>
<reference evidence="1 2" key="1">
    <citation type="submission" date="2019-02" db="EMBL/GenBank/DDBJ databases">
        <title>Deep-cultivation of Planctomycetes and their phenomic and genomic characterization uncovers novel biology.</title>
        <authorList>
            <person name="Wiegand S."/>
            <person name="Jogler M."/>
            <person name="Boedeker C."/>
            <person name="Pinto D."/>
            <person name="Vollmers J."/>
            <person name="Rivas-Marin E."/>
            <person name="Kohn T."/>
            <person name="Peeters S.H."/>
            <person name="Heuer A."/>
            <person name="Rast P."/>
            <person name="Oberbeckmann S."/>
            <person name="Bunk B."/>
            <person name="Jeske O."/>
            <person name="Meyerdierks A."/>
            <person name="Storesund J.E."/>
            <person name="Kallscheuer N."/>
            <person name="Luecker S."/>
            <person name="Lage O.M."/>
            <person name="Pohl T."/>
            <person name="Merkel B.J."/>
            <person name="Hornburger P."/>
            <person name="Mueller R.-W."/>
            <person name="Bruemmer F."/>
            <person name="Labrenz M."/>
            <person name="Spormann A.M."/>
            <person name="Op Den Camp H."/>
            <person name="Overmann J."/>
            <person name="Amann R."/>
            <person name="Jetten M.S.M."/>
            <person name="Mascher T."/>
            <person name="Medema M.H."/>
            <person name="Devos D.P."/>
            <person name="Kaster A.-K."/>
            <person name="Ovreas L."/>
            <person name="Rohde M."/>
            <person name="Galperin M.Y."/>
            <person name="Jogler C."/>
        </authorList>
    </citation>
    <scope>NUCLEOTIDE SEQUENCE [LARGE SCALE GENOMIC DNA]</scope>
    <source>
        <strain evidence="1 2">CA85</strain>
    </source>
</reference>
<dbReference type="Proteomes" id="UP000318053">
    <property type="component" value="Unassembled WGS sequence"/>
</dbReference>
<gene>
    <name evidence="1" type="ORF">CA85_40060</name>
</gene>
<organism evidence="1 2">
    <name type="scientific">Allorhodopirellula solitaria</name>
    <dbReference type="NCBI Taxonomy" id="2527987"/>
    <lineage>
        <taxon>Bacteria</taxon>
        <taxon>Pseudomonadati</taxon>
        <taxon>Planctomycetota</taxon>
        <taxon>Planctomycetia</taxon>
        <taxon>Pirellulales</taxon>
        <taxon>Pirellulaceae</taxon>
        <taxon>Allorhodopirellula</taxon>
    </lineage>
</organism>
<comment type="caution">
    <text evidence="1">The sequence shown here is derived from an EMBL/GenBank/DDBJ whole genome shotgun (WGS) entry which is preliminary data.</text>
</comment>
<evidence type="ECO:0000313" key="2">
    <source>
        <dbReference type="Proteomes" id="UP000318053"/>
    </source>
</evidence>
<proteinExistence type="predicted"/>
<dbReference type="OrthoDB" id="214462at2"/>
<keyword evidence="2" id="KW-1185">Reference proteome</keyword>
<evidence type="ECO:0000313" key="1">
    <source>
        <dbReference type="EMBL" id="TWT56476.1"/>
    </source>
</evidence>
<sequence length="148" mass="16875">MQILSHCLFAGAVILPLPLACLWDYDTLAVERTEFPGIHEMIVGQFARHSPAYYRWRIADRSAMPFEQRTPEVEDDIAVAHEKLGDHDTAIRITNEKIERWPVTGRYQSEANLATFLIHAGYSGRCFSPSPSRFFSFSFSVVGRRLAE</sequence>
<dbReference type="EMBL" id="SJPK01000012">
    <property type="protein sequence ID" value="TWT56476.1"/>
    <property type="molecule type" value="Genomic_DNA"/>
</dbReference>
<accession>A0A5C5X0J8</accession>
<protein>
    <submittedName>
        <fullName evidence="1">Uncharacterized protein</fullName>
    </submittedName>
</protein>